<dbReference type="InterPro" id="IPR046342">
    <property type="entry name" value="CBS_dom_sf"/>
</dbReference>
<dbReference type="AlphaFoldDB" id="A0A0G2Z8P2"/>
<gene>
    <name evidence="4" type="ORF">IX53_09150</name>
</gene>
<dbReference type="SUPFAM" id="SSF54631">
    <property type="entry name" value="CBS-domain pair"/>
    <property type="match status" value="1"/>
</dbReference>
<dbReference type="OrthoDB" id="9802114at2"/>
<evidence type="ECO:0000313" key="5">
    <source>
        <dbReference type="Proteomes" id="UP000035159"/>
    </source>
</evidence>
<dbReference type="PANTHER" id="PTHR43080">
    <property type="entry name" value="CBS DOMAIN-CONTAINING PROTEIN CBSX3, MITOCHONDRIAL"/>
    <property type="match status" value="1"/>
</dbReference>
<dbReference type="InterPro" id="IPR000644">
    <property type="entry name" value="CBS_dom"/>
</dbReference>
<keyword evidence="1 2" id="KW-0129">CBS domain</keyword>
<dbReference type="PANTHER" id="PTHR43080:SF2">
    <property type="entry name" value="CBS DOMAIN-CONTAINING PROTEIN"/>
    <property type="match status" value="1"/>
</dbReference>
<accession>A0A0G2Z8P2</accession>
<sequence>MKLMDIIREKGEEVYSISADASIKDAVDLMVEKNIGAVMVMEGKRVIGIFTERDLLKRACANCLKLSETPVREVMTAGVICGAPDDDIQYAINVMTQHRIRHLPICDETGLKGLISIGDIIKVMYKNVEIENKMLKNYISDQYPG</sequence>
<organism evidence="4 5">
    <name type="scientific">Kosmotoga pacifica</name>
    <dbReference type="NCBI Taxonomy" id="1330330"/>
    <lineage>
        <taxon>Bacteria</taxon>
        <taxon>Thermotogati</taxon>
        <taxon>Thermotogota</taxon>
        <taxon>Thermotogae</taxon>
        <taxon>Kosmotogales</taxon>
        <taxon>Kosmotogaceae</taxon>
        <taxon>Kosmotoga</taxon>
    </lineage>
</organism>
<dbReference type="PATRIC" id="fig|1330330.3.peg.1859"/>
<proteinExistence type="predicted"/>
<dbReference type="PROSITE" id="PS51371">
    <property type="entry name" value="CBS"/>
    <property type="match status" value="2"/>
</dbReference>
<dbReference type="Pfam" id="PF00571">
    <property type="entry name" value="CBS"/>
    <property type="match status" value="2"/>
</dbReference>
<reference evidence="4 5" key="1">
    <citation type="submission" date="2015-04" db="EMBL/GenBank/DDBJ databases">
        <title>Complete Genome Sequence of Kosmotoga pacifica SLHLJ1.</title>
        <authorList>
            <person name="Jiang L.J."/>
            <person name="Shao Z.Z."/>
            <person name="Jebbar M."/>
        </authorList>
    </citation>
    <scope>NUCLEOTIDE SEQUENCE [LARGE SCALE GENOMIC DNA]</scope>
    <source>
        <strain evidence="4 5">SLHLJ1</strain>
    </source>
</reference>
<evidence type="ECO:0000259" key="3">
    <source>
        <dbReference type="PROSITE" id="PS51371"/>
    </source>
</evidence>
<feature type="domain" description="CBS" evidence="3">
    <location>
        <begin position="75"/>
        <end position="130"/>
    </location>
</feature>
<evidence type="ECO:0000313" key="4">
    <source>
        <dbReference type="EMBL" id="AKI97960.1"/>
    </source>
</evidence>
<evidence type="ECO:0000256" key="1">
    <source>
        <dbReference type="ARBA" id="ARBA00023122"/>
    </source>
</evidence>
<name>A0A0G2Z8P2_9BACT</name>
<keyword evidence="5" id="KW-1185">Reference proteome</keyword>
<protein>
    <recommendedName>
        <fullName evidence="3">CBS domain-containing protein</fullName>
    </recommendedName>
</protein>
<dbReference type="InterPro" id="IPR051257">
    <property type="entry name" value="Diverse_CBS-Domain"/>
</dbReference>
<feature type="domain" description="CBS" evidence="3">
    <location>
        <begin position="6"/>
        <end position="66"/>
    </location>
</feature>
<dbReference type="RefSeq" id="WP_047755095.1">
    <property type="nucleotide sequence ID" value="NZ_CP011232.1"/>
</dbReference>
<dbReference type="SMART" id="SM00116">
    <property type="entry name" value="CBS"/>
    <property type="match status" value="2"/>
</dbReference>
<evidence type="ECO:0000256" key="2">
    <source>
        <dbReference type="PROSITE-ProRule" id="PRU00703"/>
    </source>
</evidence>
<dbReference type="Proteomes" id="UP000035159">
    <property type="component" value="Chromosome"/>
</dbReference>
<dbReference type="CDD" id="cd04623">
    <property type="entry name" value="CBS_pair_bac_euk"/>
    <property type="match status" value="1"/>
</dbReference>
<dbReference type="KEGG" id="kpf:IX53_09150"/>
<dbReference type="STRING" id="1330330.IX53_09150"/>
<dbReference type="InterPro" id="IPR044725">
    <property type="entry name" value="CBSX3_CBS_dom"/>
</dbReference>
<dbReference type="EMBL" id="CP011232">
    <property type="protein sequence ID" value="AKI97960.1"/>
    <property type="molecule type" value="Genomic_DNA"/>
</dbReference>
<dbReference type="Gene3D" id="3.10.580.10">
    <property type="entry name" value="CBS-domain"/>
    <property type="match status" value="1"/>
</dbReference>